<reference evidence="2" key="1">
    <citation type="journal article" date="2019" name="Int. J. Syst. Evol. Microbiol.">
        <title>The Global Catalogue of Microorganisms (GCM) 10K type strain sequencing project: providing services to taxonomists for standard genome sequencing and annotation.</title>
        <authorList>
            <consortium name="The Broad Institute Genomics Platform"/>
            <consortium name="The Broad Institute Genome Sequencing Center for Infectious Disease"/>
            <person name="Wu L."/>
            <person name="Ma J."/>
        </authorList>
    </citation>
    <scope>NUCLEOTIDE SEQUENCE [LARGE SCALE GENOMIC DNA]</scope>
    <source>
        <strain evidence="2">CGMCC-1.15741</strain>
    </source>
</reference>
<evidence type="ECO:0000313" key="1">
    <source>
        <dbReference type="EMBL" id="MFC6197074.1"/>
    </source>
</evidence>
<proteinExistence type="predicted"/>
<protein>
    <submittedName>
        <fullName evidence="1">Uncharacterized protein</fullName>
    </submittedName>
</protein>
<name>A0ABW1S740_9PROT</name>
<gene>
    <name evidence="1" type="ORF">ACFQDM_03250</name>
</gene>
<accession>A0ABW1S740</accession>
<dbReference type="RefSeq" id="WP_377375418.1">
    <property type="nucleotide sequence ID" value="NZ_JBHSSW010000004.1"/>
</dbReference>
<comment type="caution">
    <text evidence="1">The sequence shown here is derived from an EMBL/GenBank/DDBJ whole genome shotgun (WGS) entry which is preliminary data.</text>
</comment>
<keyword evidence="2" id="KW-1185">Reference proteome</keyword>
<evidence type="ECO:0000313" key="2">
    <source>
        <dbReference type="Proteomes" id="UP001596303"/>
    </source>
</evidence>
<dbReference type="EMBL" id="JBHSSW010000004">
    <property type="protein sequence ID" value="MFC6197074.1"/>
    <property type="molecule type" value="Genomic_DNA"/>
</dbReference>
<sequence>MSDADLSYQPPSAAPLDVAQRLKGYIDRAARLAEDEREHPDPQQPHARPTMMYGLVQDMMAQVLRLEYQLRCFILFLAAELIALGELAAPPDRRPRKTDSGKSLIQLQDEALRDALAPLPRLARFSVLTPLIPASGSKRRRPRAYRLLTDRLEVVDAGHVFARLKRLAHVLSRADRFAMALACRAVATNPDPADERICHPLWFEPLARFLPPECHWQSAPDEAEQADVNFIHYLAQSRLEAAGFGIRPDPYAGLPDLACLDPPPPPQLRTL</sequence>
<dbReference type="Proteomes" id="UP001596303">
    <property type="component" value="Unassembled WGS sequence"/>
</dbReference>
<organism evidence="1 2">
    <name type="scientific">Ponticaulis profundi</name>
    <dbReference type="NCBI Taxonomy" id="2665222"/>
    <lineage>
        <taxon>Bacteria</taxon>
        <taxon>Pseudomonadati</taxon>
        <taxon>Pseudomonadota</taxon>
        <taxon>Alphaproteobacteria</taxon>
        <taxon>Hyphomonadales</taxon>
        <taxon>Hyphomonadaceae</taxon>
        <taxon>Ponticaulis</taxon>
    </lineage>
</organism>